<sequence>MALAGPLFKTLSVSPLYARCIDIAVLFFSWWYFLPLPKDTFCLHLLWCSWAFLHLLFSGCVQLVFACIICRSFRRNHGRWNNGLACVSFLGMGIFCLERGSNCFRWRFLFKF</sequence>
<reference evidence="2" key="1">
    <citation type="journal article" date="2020" name="Stud. Mycol.">
        <title>101 Dothideomycetes genomes: a test case for predicting lifestyles and emergence of pathogens.</title>
        <authorList>
            <person name="Haridas S."/>
            <person name="Albert R."/>
            <person name="Binder M."/>
            <person name="Bloem J."/>
            <person name="Labutti K."/>
            <person name="Salamov A."/>
            <person name="Andreopoulos B."/>
            <person name="Baker S."/>
            <person name="Barry K."/>
            <person name="Bills G."/>
            <person name="Bluhm B."/>
            <person name="Cannon C."/>
            <person name="Castanera R."/>
            <person name="Culley D."/>
            <person name="Daum C."/>
            <person name="Ezra D."/>
            <person name="Gonzalez J."/>
            <person name="Henrissat B."/>
            <person name="Kuo A."/>
            <person name="Liang C."/>
            <person name="Lipzen A."/>
            <person name="Lutzoni F."/>
            <person name="Magnuson J."/>
            <person name="Mondo S."/>
            <person name="Nolan M."/>
            <person name="Ohm R."/>
            <person name="Pangilinan J."/>
            <person name="Park H.-J."/>
            <person name="Ramirez L."/>
            <person name="Alfaro M."/>
            <person name="Sun H."/>
            <person name="Tritt A."/>
            <person name="Yoshinaga Y."/>
            <person name="Zwiers L.-H."/>
            <person name="Turgeon B."/>
            <person name="Goodwin S."/>
            <person name="Spatafora J."/>
            <person name="Crous P."/>
            <person name="Grigoriev I."/>
        </authorList>
    </citation>
    <scope>NUCLEOTIDE SEQUENCE</scope>
    <source>
        <strain evidence="2">CBS 123094</strain>
    </source>
</reference>
<feature type="transmembrane region" description="Helical" evidence="1">
    <location>
        <begin position="45"/>
        <end position="74"/>
    </location>
</feature>
<dbReference type="Proteomes" id="UP000799779">
    <property type="component" value="Unassembled WGS sequence"/>
</dbReference>
<keyword evidence="1" id="KW-0472">Membrane</keyword>
<evidence type="ECO:0000313" key="3">
    <source>
        <dbReference type="Proteomes" id="UP000799779"/>
    </source>
</evidence>
<name>A0A6A5W6T9_9PLEO</name>
<keyword evidence="3" id="KW-1185">Reference proteome</keyword>
<keyword evidence="1" id="KW-0812">Transmembrane</keyword>
<gene>
    <name evidence="2" type="ORF">P154DRAFT_333156</name>
</gene>
<organism evidence="2 3">
    <name type="scientific">Amniculicola lignicola CBS 123094</name>
    <dbReference type="NCBI Taxonomy" id="1392246"/>
    <lineage>
        <taxon>Eukaryota</taxon>
        <taxon>Fungi</taxon>
        <taxon>Dikarya</taxon>
        <taxon>Ascomycota</taxon>
        <taxon>Pezizomycotina</taxon>
        <taxon>Dothideomycetes</taxon>
        <taxon>Pleosporomycetidae</taxon>
        <taxon>Pleosporales</taxon>
        <taxon>Amniculicolaceae</taxon>
        <taxon>Amniculicola</taxon>
    </lineage>
</organism>
<keyword evidence="1" id="KW-1133">Transmembrane helix</keyword>
<proteinExistence type="predicted"/>
<dbReference type="AlphaFoldDB" id="A0A6A5W6T9"/>
<protein>
    <submittedName>
        <fullName evidence="2">Uncharacterized protein</fullName>
    </submittedName>
</protein>
<accession>A0A6A5W6T9</accession>
<evidence type="ECO:0000313" key="2">
    <source>
        <dbReference type="EMBL" id="KAF1995811.1"/>
    </source>
</evidence>
<dbReference type="EMBL" id="ML977633">
    <property type="protein sequence ID" value="KAF1995811.1"/>
    <property type="molecule type" value="Genomic_DNA"/>
</dbReference>
<feature type="transmembrane region" description="Helical" evidence="1">
    <location>
        <begin position="16"/>
        <end position="33"/>
    </location>
</feature>
<evidence type="ECO:0000256" key="1">
    <source>
        <dbReference type="SAM" id="Phobius"/>
    </source>
</evidence>